<dbReference type="Pfam" id="PF00646">
    <property type="entry name" value="F-box"/>
    <property type="match status" value="1"/>
</dbReference>
<dbReference type="InterPro" id="IPR050232">
    <property type="entry name" value="FBL13/AtMIF1-like"/>
</dbReference>
<evidence type="ECO:0000259" key="1">
    <source>
        <dbReference type="SMART" id="SM00256"/>
    </source>
</evidence>
<name>A0ABM0XF81_CAMSA</name>
<dbReference type="CDD" id="cd22160">
    <property type="entry name" value="F-box_AtFBL13-like"/>
    <property type="match status" value="1"/>
</dbReference>
<dbReference type="PANTHER" id="PTHR31900:SF34">
    <property type="entry name" value="EMB|CAB62440.1-RELATED"/>
    <property type="match status" value="1"/>
</dbReference>
<dbReference type="InterPro" id="IPR001810">
    <property type="entry name" value="F-box_dom"/>
</dbReference>
<dbReference type="InterPro" id="IPR006566">
    <property type="entry name" value="FBD"/>
</dbReference>
<dbReference type="InterPro" id="IPR053781">
    <property type="entry name" value="F-box_AtFBL13-like"/>
</dbReference>
<evidence type="ECO:0000313" key="3">
    <source>
        <dbReference type="RefSeq" id="XP_010485079.2"/>
    </source>
</evidence>
<dbReference type="Pfam" id="PF24758">
    <property type="entry name" value="LRR_At5g56370"/>
    <property type="match status" value="1"/>
</dbReference>
<dbReference type="PANTHER" id="PTHR31900">
    <property type="entry name" value="F-BOX/RNI SUPERFAMILY PROTEIN-RELATED"/>
    <property type="match status" value="1"/>
</dbReference>
<dbReference type="RefSeq" id="XP_010485079.2">
    <property type="nucleotide sequence ID" value="XM_010486777.2"/>
</dbReference>
<dbReference type="GeneID" id="104763401"/>
<reference evidence="2" key="1">
    <citation type="journal article" date="2014" name="Nat. Commun.">
        <title>The emerging biofuel crop Camelina sativa retains a highly undifferentiated hexaploid genome structure.</title>
        <authorList>
            <person name="Kagale S."/>
            <person name="Koh C."/>
            <person name="Nixon J."/>
            <person name="Bollina V."/>
            <person name="Clarke W.E."/>
            <person name="Tuteja R."/>
            <person name="Spillane C."/>
            <person name="Robinson S.J."/>
            <person name="Links M.G."/>
            <person name="Clarke C."/>
            <person name="Higgins E.E."/>
            <person name="Huebert T."/>
            <person name="Sharpe A.G."/>
            <person name="Parkin I.A."/>
        </authorList>
    </citation>
    <scope>NUCLEOTIDE SEQUENCE [LARGE SCALE GENOMIC DNA]</scope>
    <source>
        <strain evidence="2">cv. DH55</strain>
    </source>
</reference>
<keyword evidence="2" id="KW-1185">Reference proteome</keyword>
<dbReference type="InterPro" id="IPR055411">
    <property type="entry name" value="LRR_FXL15/At3g58940/PEG3-like"/>
</dbReference>
<dbReference type="SUPFAM" id="SSF81383">
    <property type="entry name" value="F-box domain"/>
    <property type="match status" value="1"/>
</dbReference>
<accession>A0ABM0XF81</accession>
<reference evidence="3" key="2">
    <citation type="submission" date="2025-08" db="UniProtKB">
        <authorList>
            <consortium name="RefSeq"/>
        </authorList>
    </citation>
    <scope>IDENTIFICATION</scope>
    <source>
        <tissue evidence="3">Leaf</tissue>
    </source>
</reference>
<feature type="domain" description="F-box" evidence="1">
    <location>
        <begin position="27"/>
        <end position="66"/>
    </location>
</feature>
<protein>
    <submittedName>
        <fullName evidence="3">F-box/FBD/LRR-repeat protein At5g52460</fullName>
    </submittedName>
</protein>
<dbReference type="Gene3D" id="1.20.1280.50">
    <property type="match status" value="1"/>
</dbReference>
<dbReference type="InterPro" id="IPR036047">
    <property type="entry name" value="F-box-like_dom_sf"/>
</dbReference>
<dbReference type="Proteomes" id="UP000694864">
    <property type="component" value="Chromosome 18"/>
</dbReference>
<sequence>MSSSLEVERCNQRNEEVTVSRDSISSLPNDLFIQILLLVPTKDAMATMVLSKRWRYLWTLVPKIEYTDTSDECESMLGNWLQNAVDRSVRKVELELLWTAKPTSLRKSFYTCKTLVEMTLSDKILVDVPTSVCLPSLKILRLFFVIFKDEYSLERLLSSCLVLAGSRVYLGINDFWRYPFPIVNKLRFDVPRISVFCKYDDKFLRAISIVTSLILSLEHPMDNNGYQPGNLAFSWNQPSLAPRCLSSHLEEFAWEGYRASKEEKQLMRYILANSKCLKKVAVALVSTSNLE</sequence>
<evidence type="ECO:0000313" key="2">
    <source>
        <dbReference type="Proteomes" id="UP000694864"/>
    </source>
</evidence>
<dbReference type="Pfam" id="PF08387">
    <property type="entry name" value="FBD"/>
    <property type="match status" value="1"/>
</dbReference>
<gene>
    <name evidence="3" type="primary">LOC104763401</name>
</gene>
<proteinExistence type="predicted"/>
<organism evidence="2 3">
    <name type="scientific">Camelina sativa</name>
    <name type="common">False flax</name>
    <name type="synonym">Myagrum sativum</name>
    <dbReference type="NCBI Taxonomy" id="90675"/>
    <lineage>
        <taxon>Eukaryota</taxon>
        <taxon>Viridiplantae</taxon>
        <taxon>Streptophyta</taxon>
        <taxon>Embryophyta</taxon>
        <taxon>Tracheophyta</taxon>
        <taxon>Spermatophyta</taxon>
        <taxon>Magnoliopsida</taxon>
        <taxon>eudicotyledons</taxon>
        <taxon>Gunneridae</taxon>
        <taxon>Pentapetalae</taxon>
        <taxon>rosids</taxon>
        <taxon>malvids</taxon>
        <taxon>Brassicales</taxon>
        <taxon>Brassicaceae</taxon>
        <taxon>Camelineae</taxon>
        <taxon>Camelina</taxon>
    </lineage>
</organism>
<dbReference type="SMART" id="SM00256">
    <property type="entry name" value="FBOX"/>
    <property type="match status" value="1"/>
</dbReference>